<feature type="compositionally biased region" description="Basic residues" evidence="1">
    <location>
        <begin position="81"/>
        <end position="90"/>
    </location>
</feature>
<gene>
    <name evidence="2" type="ordered locus">Srot_2993</name>
</gene>
<dbReference type="STRING" id="640132.Srot_2993"/>
<evidence type="ECO:0000313" key="3">
    <source>
        <dbReference type="Proteomes" id="UP000002247"/>
    </source>
</evidence>
<keyword evidence="3" id="KW-1185">Reference proteome</keyword>
<name>D6ZEE5_SEGRD</name>
<feature type="region of interest" description="Disordered" evidence="1">
    <location>
        <begin position="1"/>
        <end position="27"/>
    </location>
</feature>
<proteinExistence type="predicted"/>
<feature type="region of interest" description="Disordered" evidence="1">
    <location>
        <begin position="245"/>
        <end position="275"/>
    </location>
</feature>
<dbReference type="AlphaFoldDB" id="D6ZEE5"/>
<feature type="region of interest" description="Disordered" evidence="1">
    <location>
        <begin position="80"/>
        <end position="174"/>
    </location>
</feature>
<organism evidence="2 3">
    <name type="scientific">Segniliparus rotundus (strain ATCC BAA-972 / CDC 1076 / CIP 108378 / DSM 44985 / JCM 13578)</name>
    <dbReference type="NCBI Taxonomy" id="640132"/>
    <lineage>
        <taxon>Bacteria</taxon>
        <taxon>Bacillati</taxon>
        <taxon>Actinomycetota</taxon>
        <taxon>Actinomycetes</taxon>
        <taxon>Mycobacteriales</taxon>
        <taxon>Segniliparaceae</taxon>
        <taxon>Segniliparus</taxon>
    </lineage>
</organism>
<accession>D6ZEE5</accession>
<dbReference type="EMBL" id="CP001958">
    <property type="protein sequence ID" value="ADG99421.1"/>
    <property type="molecule type" value="Genomic_DNA"/>
</dbReference>
<dbReference type="Proteomes" id="UP000002247">
    <property type="component" value="Chromosome"/>
</dbReference>
<evidence type="ECO:0000313" key="2">
    <source>
        <dbReference type="EMBL" id="ADG99421.1"/>
    </source>
</evidence>
<dbReference type="KEGG" id="srt:Srot_2993"/>
<evidence type="ECO:0000256" key="1">
    <source>
        <dbReference type="SAM" id="MobiDB-lite"/>
    </source>
</evidence>
<sequence length="291" mass="32376">MREQRPERPDDRARRPRPRRWVQKVPQQRAGPCCPVVMLGRLAWSARPSPAEAGVAPQVLAARTGVAAPLVSAAALVRAGGRGRRARAARRSPGTRAARRALDIRGPRCSTLGECPRAGNAAPRGPPAQRCRSSGSPRPPAARARRPGPPTPEVREARERRRQEPPNDDTDCCERCWPRDAYPSQFLSHTKHFALKPPDQTGRNKNVPTTRYVFSWRHTQTEIRTVTTPNPHREKQRPMQHLEAFGTPPTMASKRDCASARQATAEGRGGSANLSAPKTKERYLWPKSWCM</sequence>
<reference evidence="2 3" key="1">
    <citation type="journal article" date="2010" name="Stand. Genomic Sci.">
        <title>Complete genome sequence of Segniliparus rotundus type strain (CDC 1076).</title>
        <authorList>
            <person name="Sikorski J."/>
            <person name="Lapidus A."/>
            <person name="Copeland A."/>
            <person name="Misra M."/>
            <person name="Glavina Del Rio T."/>
            <person name="Nolan M."/>
            <person name="Lucas S."/>
            <person name="Chen F."/>
            <person name="Tice H."/>
            <person name="Cheng J.F."/>
            <person name="Jando M."/>
            <person name="Schneider S."/>
            <person name="Bruce D."/>
            <person name="Goodwin L."/>
            <person name="Pitluck S."/>
            <person name="Liolios K."/>
            <person name="Mikhailova N."/>
            <person name="Pati A."/>
            <person name="Ivanova N."/>
            <person name="Mavromatis K."/>
            <person name="Chen A."/>
            <person name="Palaniappan K."/>
            <person name="Chertkov O."/>
            <person name="Land M."/>
            <person name="Hauser L."/>
            <person name="Chang Y.J."/>
            <person name="Jeffries C.D."/>
            <person name="Brettin T."/>
            <person name="Detter J.C."/>
            <person name="Han C."/>
            <person name="Rohde M."/>
            <person name="Goker M."/>
            <person name="Bristow J."/>
            <person name="Eisen J.A."/>
            <person name="Markowitz V."/>
            <person name="Hugenholtz P."/>
            <person name="Kyrpides N.C."/>
            <person name="Klenk H.P."/>
        </authorList>
    </citation>
    <scope>NUCLEOTIDE SEQUENCE [LARGE SCALE GENOMIC DNA]</scope>
    <source>
        <strain evidence="3">ATCC BAA-972 / CDC 1076 / CIP 108378 / DSM 44985 / JCM 13578</strain>
    </source>
</reference>
<protein>
    <submittedName>
        <fullName evidence="2">Uncharacterized protein</fullName>
    </submittedName>
</protein>
<dbReference type="HOGENOM" id="CLU_956118_0_0_11"/>
<feature type="compositionally biased region" description="Basic and acidic residues" evidence="1">
    <location>
        <begin position="153"/>
        <end position="165"/>
    </location>
</feature>
<feature type="compositionally biased region" description="Basic and acidic residues" evidence="1">
    <location>
        <begin position="1"/>
        <end position="13"/>
    </location>
</feature>